<gene>
    <name evidence="1" type="ORF">WJ0W_006907</name>
</gene>
<reference evidence="1" key="1">
    <citation type="submission" date="2022-06" db="EMBL/GenBank/DDBJ databases">
        <authorList>
            <person name="Dietemann V."/>
            <person name="Ory F."/>
            <person name="Dainat B."/>
            <person name="Oberhansli S."/>
        </authorList>
    </citation>
    <scope>NUCLEOTIDE SEQUENCE</scope>
    <source>
        <strain evidence="1">Ena-SAMPLE-TAB-26-04-2022-14:26:32:270-5432</strain>
    </source>
</reference>
<proteinExistence type="predicted"/>
<accession>A0ABM9GC22</accession>
<evidence type="ECO:0000313" key="2">
    <source>
        <dbReference type="Proteomes" id="UP001154322"/>
    </source>
</evidence>
<evidence type="ECO:0008006" key="3">
    <source>
        <dbReference type="Google" id="ProtNLM"/>
    </source>
</evidence>
<name>A0ABM9GC22_9BACL</name>
<dbReference type="EMBL" id="CALYLO010000019">
    <property type="protein sequence ID" value="CAH8249723.1"/>
    <property type="molecule type" value="Genomic_DNA"/>
</dbReference>
<evidence type="ECO:0000313" key="1">
    <source>
        <dbReference type="EMBL" id="CAH8249723.1"/>
    </source>
</evidence>
<dbReference type="Proteomes" id="UP001154322">
    <property type="component" value="Unassembled WGS sequence"/>
</dbReference>
<sequence length="66" mass="7451">MKWTKKNASYARKLAAKLDEARNLTNGGKLEEARAAADAAKELRKQIDLHEELRATDTGGKNYTYR</sequence>
<comment type="caution">
    <text evidence="1">The sequence shown here is derived from an EMBL/GenBank/DDBJ whole genome shotgun (WGS) entry which is preliminary data.</text>
</comment>
<dbReference type="RefSeq" id="WP_261948963.1">
    <property type="nucleotide sequence ID" value="NZ_CALYLO010000019.1"/>
</dbReference>
<organism evidence="1 2">
    <name type="scientific">Paenibacillus melissococcoides</name>
    <dbReference type="NCBI Taxonomy" id="2912268"/>
    <lineage>
        <taxon>Bacteria</taxon>
        <taxon>Bacillati</taxon>
        <taxon>Bacillota</taxon>
        <taxon>Bacilli</taxon>
        <taxon>Bacillales</taxon>
        <taxon>Paenibacillaceae</taxon>
        <taxon>Paenibacillus</taxon>
    </lineage>
</organism>
<protein>
    <recommendedName>
        <fullName evidence="3">DUF2188 domain-containing protein</fullName>
    </recommendedName>
</protein>
<keyword evidence="2" id="KW-1185">Reference proteome</keyword>